<dbReference type="SMART" id="SM00347">
    <property type="entry name" value="HTH_MARR"/>
    <property type="match status" value="1"/>
</dbReference>
<comment type="caution">
    <text evidence="7">The sequence shown here is derived from an EMBL/GenBank/DDBJ whole genome shotgun (WGS) entry which is preliminary data.</text>
</comment>
<organism evidence="7 8">
    <name type="scientific">Marispirochaeta aestuarii</name>
    <dbReference type="NCBI Taxonomy" id="1963862"/>
    <lineage>
        <taxon>Bacteria</taxon>
        <taxon>Pseudomonadati</taxon>
        <taxon>Spirochaetota</taxon>
        <taxon>Spirochaetia</taxon>
        <taxon>Spirochaetales</taxon>
        <taxon>Spirochaetaceae</taxon>
        <taxon>Marispirochaeta</taxon>
    </lineage>
</organism>
<keyword evidence="3" id="KW-0805">Transcription regulation</keyword>
<dbReference type="SUPFAM" id="SSF46785">
    <property type="entry name" value="Winged helix' DNA-binding domain"/>
    <property type="match status" value="1"/>
</dbReference>
<sequence>MADSDDVLKLENQLCFPFYAVSRLITRHYQPLLEKLNLTYPQYLVLLVLWERQSSSVTELSRILLLNSNTLTPLLKRLAAQGYIERTRSDEDERRVMISLTERGWNLRKEALGIPEKLVASLEYSEEDLIALKKLIDPFLEALKK</sequence>
<dbReference type="RefSeq" id="WP_083048804.1">
    <property type="nucleotide sequence ID" value="NZ_MWQY01000004.1"/>
</dbReference>
<dbReference type="Proteomes" id="UP000192343">
    <property type="component" value="Unassembled WGS sequence"/>
</dbReference>
<gene>
    <name evidence="7" type="ORF">B4O97_04750</name>
</gene>
<keyword evidence="8" id="KW-1185">Reference proteome</keyword>
<evidence type="ECO:0000256" key="4">
    <source>
        <dbReference type="ARBA" id="ARBA00023125"/>
    </source>
</evidence>
<name>A0A1Y1S2B2_9SPIO</name>
<comment type="subcellular location">
    <subcellularLocation>
        <location evidence="1">Cytoplasm</location>
    </subcellularLocation>
</comment>
<keyword evidence="5" id="KW-0804">Transcription</keyword>
<dbReference type="InterPro" id="IPR000835">
    <property type="entry name" value="HTH_MarR-typ"/>
</dbReference>
<dbReference type="STRING" id="1963862.B4O97_04750"/>
<dbReference type="GO" id="GO:0003677">
    <property type="term" value="F:DNA binding"/>
    <property type="evidence" value="ECO:0007669"/>
    <property type="project" value="UniProtKB-KW"/>
</dbReference>
<dbReference type="AlphaFoldDB" id="A0A1Y1S2B2"/>
<evidence type="ECO:0000256" key="5">
    <source>
        <dbReference type="ARBA" id="ARBA00023163"/>
    </source>
</evidence>
<dbReference type="OrthoDB" id="9806864at2"/>
<evidence type="ECO:0000313" key="8">
    <source>
        <dbReference type="Proteomes" id="UP000192343"/>
    </source>
</evidence>
<feature type="domain" description="HTH marR-type" evidence="6">
    <location>
        <begin position="11"/>
        <end position="141"/>
    </location>
</feature>
<reference evidence="7 8" key="1">
    <citation type="submission" date="2017-03" db="EMBL/GenBank/DDBJ databases">
        <title>Draft Genome sequence of Marispirochaeta sp. strain JC444.</title>
        <authorList>
            <person name="Shivani Y."/>
            <person name="Subhash Y."/>
            <person name="Sasikala C."/>
            <person name="Ramana C."/>
        </authorList>
    </citation>
    <scope>NUCLEOTIDE SEQUENCE [LARGE SCALE GENOMIC DNA]</scope>
    <source>
        <strain evidence="7 8">JC444</strain>
    </source>
</reference>
<dbReference type="Gene3D" id="1.10.10.10">
    <property type="entry name" value="Winged helix-like DNA-binding domain superfamily/Winged helix DNA-binding domain"/>
    <property type="match status" value="1"/>
</dbReference>
<dbReference type="InterPro" id="IPR055166">
    <property type="entry name" value="Transc_reg_Sar_Rot_HTH"/>
</dbReference>
<dbReference type="GO" id="GO:0006950">
    <property type="term" value="P:response to stress"/>
    <property type="evidence" value="ECO:0007669"/>
    <property type="project" value="TreeGrafter"/>
</dbReference>
<dbReference type="EMBL" id="MWQY01000004">
    <property type="protein sequence ID" value="ORC36937.1"/>
    <property type="molecule type" value="Genomic_DNA"/>
</dbReference>
<evidence type="ECO:0000256" key="3">
    <source>
        <dbReference type="ARBA" id="ARBA00023015"/>
    </source>
</evidence>
<keyword evidence="2" id="KW-0963">Cytoplasm</keyword>
<evidence type="ECO:0000313" key="7">
    <source>
        <dbReference type="EMBL" id="ORC36937.1"/>
    </source>
</evidence>
<dbReference type="InterPro" id="IPR036390">
    <property type="entry name" value="WH_DNA-bd_sf"/>
</dbReference>
<accession>A0A1Y1S2B2</accession>
<proteinExistence type="predicted"/>
<evidence type="ECO:0000256" key="2">
    <source>
        <dbReference type="ARBA" id="ARBA00022490"/>
    </source>
</evidence>
<keyword evidence="4" id="KW-0238">DNA-binding</keyword>
<dbReference type="InterPro" id="IPR036388">
    <property type="entry name" value="WH-like_DNA-bd_sf"/>
</dbReference>
<dbReference type="PANTHER" id="PTHR33164:SF5">
    <property type="entry name" value="ORGANIC HYDROPEROXIDE RESISTANCE TRANSCRIPTIONAL REGULATOR"/>
    <property type="match status" value="1"/>
</dbReference>
<dbReference type="Pfam" id="PF22381">
    <property type="entry name" value="Staph_reg_Sar_Rot"/>
    <property type="match status" value="1"/>
</dbReference>
<dbReference type="GO" id="GO:0003700">
    <property type="term" value="F:DNA-binding transcription factor activity"/>
    <property type="evidence" value="ECO:0007669"/>
    <property type="project" value="InterPro"/>
</dbReference>
<evidence type="ECO:0000256" key="1">
    <source>
        <dbReference type="ARBA" id="ARBA00004496"/>
    </source>
</evidence>
<dbReference type="GO" id="GO:0005737">
    <property type="term" value="C:cytoplasm"/>
    <property type="evidence" value="ECO:0007669"/>
    <property type="project" value="UniProtKB-SubCell"/>
</dbReference>
<dbReference type="FunFam" id="1.10.10.10:FF:000163">
    <property type="entry name" value="MarR family transcriptional regulator"/>
    <property type="match status" value="1"/>
</dbReference>
<dbReference type="PANTHER" id="PTHR33164">
    <property type="entry name" value="TRANSCRIPTIONAL REGULATOR, MARR FAMILY"/>
    <property type="match status" value="1"/>
</dbReference>
<dbReference type="InterPro" id="IPR039422">
    <property type="entry name" value="MarR/SlyA-like"/>
</dbReference>
<protein>
    <submittedName>
        <fullName evidence="7">MarR family transcriptional regulator</fullName>
    </submittedName>
</protein>
<dbReference type="PRINTS" id="PR00598">
    <property type="entry name" value="HTHMARR"/>
</dbReference>
<dbReference type="PROSITE" id="PS50995">
    <property type="entry name" value="HTH_MARR_2"/>
    <property type="match status" value="1"/>
</dbReference>
<evidence type="ECO:0000259" key="6">
    <source>
        <dbReference type="PROSITE" id="PS50995"/>
    </source>
</evidence>